<dbReference type="RefSeq" id="WP_016205981.1">
    <property type="nucleotide sequence ID" value="NZ_ASRV01000028.1"/>
</dbReference>
<reference evidence="2 3" key="1">
    <citation type="submission" date="2013-03" db="EMBL/GenBank/DDBJ databases">
        <title>Whole genome shotgun sequencing of Clostridium sartagoforme AAU1.</title>
        <authorList>
            <person name="Joshi C.G."/>
            <person name="Duggirala S.M."/>
            <person name="Nathani N.M."/>
            <person name="Bhatt V.D."/>
            <person name="Patel A.K."/>
            <person name="Pandya P.R."/>
            <person name="KaPatel J.A."/>
        </authorList>
    </citation>
    <scope>NUCLEOTIDE SEQUENCE [LARGE SCALE GENOMIC DNA]</scope>
    <source>
        <strain evidence="2 3">AAU1</strain>
    </source>
</reference>
<sequence>MKTKKRLCCMAIALTFMASIVSTPTKKINALENSYGTIKETGENMNISGLQADITFPDYMNYVDDTLIVNNMFTFKGYEGQGKLYIKCSDGLESVRVFINGKEINVTEACKNNGKTYEVDFSDISVNDRNTIQVTNFVPETGKVN</sequence>
<accession>R9CEU8</accession>
<protein>
    <submittedName>
        <fullName evidence="2">Beta-lactamase class C</fullName>
    </submittedName>
</protein>
<dbReference type="AlphaFoldDB" id="R9CEU8"/>
<keyword evidence="1" id="KW-0732">Signal</keyword>
<gene>
    <name evidence="2" type="ORF">A500_02426</name>
</gene>
<evidence type="ECO:0000313" key="2">
    <source>
        <dbReference type="EMBL" id="EOR27817.1"/>
    </source>
</evidence>
<feature type="signal peptide" evidence="1">
    <location>
        <begin position="1"/>
        <end position="18"/>
    </location>
</feature>
<organism evidence="2 3">
    <name type="scientific">Clostridium sartagoforme AAU1</name>
    <dbReference type="NCBI Taxonomy" id="1202534"/>
    <lineage>
        <taxon>Bacteria</taxon>
        <taxon>Bacillati</taxon>
        <taxon>Bacillota</taxon>
        <taxon>Clostridia</taxon>
        <taxon>Eubacteriales</taxon>
        <taxon>Clostridiaceae</taxon>
        <taxon>Clostridium</taxon>
    </lineage>
</organism>
<evidence type="ECO:0000256" key="1">
    <source>
        <dbReference type="SAM" id="SignalP"/>
    </source>
</evidence>
<dbReference type="Proteomes" id="UP000013988">
    <property type="component" value="Unassembled WGS sequence"/>
</dbReference>
<feature type="non-terminal residue" evidence="2">
    <location>
        <position position="145"/>
    </location>
</feature>
<keyword evidence="3" id="KW-1185">Reference proteome</keyword>
<evidence type="ECO:0000313" key="3">
    <source>
        <dbReference type="Proteomes" id="UP000013988"/>
    </source>
</evidence>
<feature type="chain" id="PRO_5039090265" evidence="1">
    <location>
        <begin position="19"/>
        <end position="145"/>
    </location>
</feature>
<proteinExistence type="predicted"/>
<name>R9CEU8_9CLOT</name>
<comment type="caution">
    <text evidence="2">The sequence shown here is derived from an EMBL/GenBank/DDBJ whole genome shotgun (WGS) entry which is preliminary data.</text>
</comment>
<dbReference type="EMBL" id="ASRV01000028">
    <property type="protein sequence ID" value="EOR27817.1"/>
    <property type="molecule type" value="Genomic_DNA"/>
</dbReference>